<name>A0A2I2G5Q8_9EURO</name>
<dbReference type="EMBL" id="MSFO01000005">
    <property type="protein sequence ID" value="PLB48204.1"/>
    <property type="molecule type" value="Genomic_DNA"/>
</dbReference>
<feature type="compositionally biased region" description="Polar residues" evidence="1">
    <location>
        <begin position="19"/>
        <end position="28"/>
    </location>
</feature>
<dbReference type="VEuPathDB" id="FungiDB:P170DRAFT_437885"/>
<dbReference type="Proteomes" id="UP000234275">
    <property type="component" value="Unassembled WGS sequence"/>
</dbReference>
<sequence length="394" mass="44131">MAHPVNIQEDRASPASCELNANDSTPPEQRNFPLTPPPTGERQTQDASTVERVLRTFKDLRSSCPTSLPLTVKLKPVQYSRLLGGLTKDPDLKAYVNDKVRWEFDAKSEQLDVRMPTPVHDIFVTSIAGEIDNQLQRVVDVKGPASKFAAQIVSGGSSRILLRTDTTEDDQLVDSDVCLWRQPDAQFQHSLAAYPGVVLEVSYSQDGKNLQKLARDYIMHSNGNIKVVIGIDVTYEGKESTLSLWRASYTPEEGEDYYNLDVMQEVKSEIFRTRDGCPTNTTKSIRVCLADFGPDEISGEYEAVVISLSYDTLLSLLTRAEQVHIARESASDNRGVESKRKIRKRKLPSSSPAEQLRSDDEAEHQRQEMQAEERAAAADDDFELPSSRRRRLTG</sequence>
<dbReference type="AlphaFoldDB" id="A0A2I2G5Q8"/>
<feature type="region of interest" description="Disordered" evidence="1">
    <location>
        <begin position="1"/>
        <end position="49"/>
    </location>
</feature>
<accession>A0A2I2G5Q8</accession>
<protein>
    <submittedName>
        <fullName evidence="2">Uncharacterized protein</fullName>
    </submittedName>
</protein>
<comment type="caution">
    <text evidence="2">The sequence shown here is derived from an EMBL/GenBank/DDBJ whole genome shotgun (WGS) entry which is preliminary data.</text>
</comment>
<dbReference type="STRING" id="1392250.A0A2I2G5Q8"/>
<dbReference type="OrthoDB" id="3485856at2759"/>
<feature type="compositionally biased region" description="Basic and acidic residues" evidence="1">
    <location>
        <begin position="327"/>
        <end position="339"/>
    </location>
</feature>
<dbReference type="GeneID" id="36557166"/>
<reference evidence="2 3" key="1">
    <citation type="submission" date="2016-12" db="EMBL/GenBank/DDBJ databases">
        <title>The genomes of Aspergillus section Nigri reveals drivers in fungal speciation.</title>
        <authorList>
            <consortium name="DOE Joint Genome Institute"/>
            <person name="Vesth T.C."/>
            <person name="Nybo J."/>
            <person name="Theobald S."/>
            <person name="Brandl J."/>
            <person name="Frisvad J.C."/>
            <person name="Nielsen K.F."/>
            <person name="Lyhne E.K."/>
            <person name="Kogle M.E."/>
            <person name="Kuo A."/>
            <person name="Riley R."/>
            <person name="Clum A."/>
            <person name="Nolan M."/>
            <person name="Lipzen A."/>
            <person name="Salamov A."/>
            <person name="Henrissat B."/>
            <person name="Wiebenga A."/>
            <person name="De Vries R.P."/>
            <person name="Grigoriev I.V."/>
            <person name="Mortensen U.H."/>
            <person name="Andersen M.R."/>
            <person name="Baker S.E."/>
        </authorList>
    </citation>
    <scope>NUCLEOTIDE SEQUENCE [LARGE SCALE GENOMIC DNA]</scope>
    <source>
        <strain evidence="2 3">IBT 23096</strain>
    </source>
</reference>
<gene>
    <name evidence="2" type="ORF">P170DRAFT_437885</name>
</gene>
<evidence type="ECO:0000256" key="1">
    <source>
        <dbReference type="SAM" id="MobiDB-lite"/>
    </source>
</evidence>
<dbReference type="RefSeq" id="XP_024703506.1">
    <property type="nucleotide sequence ID" value="XM_024849467.1"/>
</dbReference>
<evidence type="ECO:0000313" key="3">
    <source>
        <dbReference type="Proteomes" id="UP000234275"/>
    </source>
</evidence>
<feature type="region of interest" description="Disordered" evidence="1">
    <location>
        <begin position="327"/>
        <end position="394"/>
    </location>
</feature>
<feature type="compositionally biased region" description="Basic and acidic residues" evidence="1">
    <location>
        <begin position="356"/>
        <end position="377"/>
    </location>
</feature>
<evidence type="ECO:0000313" key="2">
    <source>
        <dbReference type="EMBL" id="PLB48204.1"/>
    </source>
</evidence>
<proteinExistence type="predicted"/>
<organism evidence="2 3">
    <name type="scientific">Aspergillus steynii IBT 23096</name>
    <dbReference type="NCBI Taxonomy" id="1392250"/>
    <lineage>
        <taxon>Eukaryota</taxon>
        <taxon>Fungi</taxon>
        <taxon>Dikarya</taxon>
        <taxon>Ascomycota</taxon>
        <taxon>Pezizomycotina</taxon>
        <taxon>Eurotiomycetes</taxon>
        <taxon>Eurotiomycetidae</taxon>
        <taxon>Eurotiales</taxon>
        <taxon>Aspergillaceae</taxon>
        <taxon>Aspergillus</taxon>
        <taxon>Aspergillus subgen. Circumdati</taxon>
    </lineage>
</organism>
<keyword evidence="3" id="KW-1185">Reference proteome</keyword>